<dbReference type="AlphaFoldDB" id="W8PJ62"/>
<dbReference type="HOGENOM" id="CLU_215628_0_0_2"/>
<dbReference type="EMBL" id="CP007264">
    <property type="protein sequence ID" value="AHL22149.1"/>
    <property type="molecule type" value="Genomic_DNA"/>
</dbReference>
<evidence type="ECO:0000313" key="2">
    <source>
        <dbReference type="Proteomes" id="UP000019434"/>
    </source>
</evidence>
<organism evidence="1 2">
    <name type="scientific">Thermococcus nautili</name>
    <dbReference type="NCBI Taxonomy" id="195522"/>
    <lineage>
        <taxon>Archaea</taxon>
        <taxon>Methanobacteriati</taxon>
        <taxon>Methanobacteriota</taxon>
        <taxon>Thermococci</taxon>
        <taxon>Thermococcales</taxon>
        <taxon>Thermococcaceae</taxon>
        <taxon>Thermococcus</taxon>
    </lineage>
</organism>
<protein>
    <submittedName>
        <fullName evidence="1">Putative ATPase (AAA+ superfamily)</fullName>
    </submittedName>
</protein>
<gene>
    <name evidence="1" type="ORF">BD01_0524</name>
</gene>
<sequence>MGLDSWGKSYGLIAKSVNGKEGLRNEGCLVWDLRDFNIPTKGL</sequence>
<keyword evidence="2" id="KW-1185">Reference proteome</keyword>
<evidence type="ECO:0000313" key="1">
    <source>
        <dbReference type="EMBL" id="AHL22149.1"/>
    </source>
</evidence>
<dbReference type="eggNOG" id="arCOG03166">
    <property type="taxonomic scope" value="Archaea"/>
</dbReference>
<accession>W8PJ62</accession>
<dbReference type="KEGG" id="tnu:BD01_0524"/>
<proteinExistence type="predicted"/>
<name>W8PJ62_9EURY</name>
<dbReference type="Proteomes" id="UP000019434">
    <property type="component" value="Chromosome"/>
</dbReference>
<reference evidence="1 2" key="1">
    <citation type="submission" date="2014-02" db="EMBL/GenBank/DDBJ databases">
        <title>Genome Sequence of an Hyperthermophilic Archaeon, Thermococcus nautili 30-1, producing viral vesicles.</title>
        <authorList>
            <person name="Oberto J."/>
            <person name="Gaudin M."/>
            <person name="Cossu M."/>
            <person name="Gorlas A."/>
            <person name="Slesarev A."/>
            <person name="Marguet E."/>
            <person name="Forterre P."/>
        </authorList>
    </citation>
    <scope>NUCLEOTIDE SEQUENCE [LARGE SCALE GENOMIC DNA]</scope>
    <source>
        <strain evidence="1 2">30-1</strain>
    </source>
</reference>